<keyword evidence="5" id="KW-1185">Reference proteome</keyword>
<dbReference type="GO" id="GO:0003677">
    <property type="term" value="F:DNA binding"/>
    <property type="evidence" value="ECO:0007669"/>
    <property type="project" value="InterPro"/>
</dbReference>
<dbReference type="EMBL" id="CP045309">
    <property type="protein sequence ID" value="QGL47367.1"/>
    <property type="molecule type" value="Genomic_DNA"/>
</dbReference>
<dbReference type="InterPro" id="IPR001387">
    <property type="entry name" value="Cro/C1-type_HTH"/>
</dbReference>
<sequence>MRRHSDDGAPTLSLGLRDLRLRSGLSLRQLAARSGYSIAALSMVENGRRHPSWTLVEAFTQVCGDDPAIWRPRWEGDGAGPGGSHPDPPLPPEPVVDGADPERCGCVPDKRTMHARKLIWTSHVPAGYGNVHLGVVELRYSPGRSAVWGRFTGTAALDNVENARSIDVAVSVHRVDDRAEQVFHCRYCFDVHWSDILVAGGSTTYARAVLYRDGLEIGRAETNHLLLR</sequence>
<protein>
    <submittedName>
        <fullName evidence="3">Helix-turn-helix domain-containing protein</fullName>
    </submittedName>
</protein>
<dbReference type="PROSITE" id="PS50943">
    <property type="entry name" value="HTH_CROC1"/>
    <property type="match status" value="1"/>
</dbReference>
<dbReference type="Proteomes" id="UP000402241">
    <property type="component" value="Chromosome"/>
</dbReference>
<evidence type="ECO:0000313" key="6">
    <source>
        <dbReference type="Proteomes" id="UP000477779"/>
    </source>
</evidence>
<dbReference type="SMART" id="SM00530">
    <property type="entry name" value="HTH_XRE"/>
    <property type="match status" value="1"/>
</dbReference>
<proteinExistence type="predicted"/>
<evidence type="ECO:0000259" key="2">
    <source>
        <dbReference type="PROSITE" id="PS50943"/>
    </source>
</evidence>
<evidence type="ECO:0000256" key="1">
    <source>
        <dbReference type="SAM" id="MobiDB-lite"/>
    </source>
</evidence>
<dbReference type="Pfam" id="PF13560">
    <property type="entry name" value="HTH_31"/>
    <property type="match status" value="1"/>
</dbReference>
<dbReference type="InterPro" id="IPR010982">
    <property type="entry name" value="Lambda_DNA-bd_dom_sf"/>
</dbReference>
<evidence type="ECO:0000313" key="4">
    <source>
        <dbReference type="EMBL" id="QGL47367.1"/>
    </source>
</evidence>
<dbReference type="RefSeq" id="WP_154226719.1">
    <property type="nucleotide sequence ID" value="NZ_CP045309.1"/>
</dbReference>
<dbReference type="SUPFAM" id="SSF47413">
    <property type="entry name" value="lambda repressor-like DNA-binding domains"/>
    <property type="match status" value="1"/>
</dbReference>
<dbReference type="Gene3D" id="1.10.260.40">
    <property type="entry name" value="lambda repressor-like DNA-binding domains"/>
    <property type="match status" value="1"/>
</dbReference>
<evidence type="ECO:0000313" key="5">
    <source>
        <dbReference type="Proteomes" id="UP000402241"/>
    </source>
</evidence>
<accession>A0AAJ2ZDR1</accession>
<evidence type="ECO:0000313" key="3">
    <source>
        <dbReference type="EMBL" id="NES27855.1"/>
    </source>
</evidence>
<name>A0AAJ2ZDR1_9ACTN</name>
<gene>
    <name evidence="3" type="ORF">G3561_09840</name>
    <name evidence="4" type="ORF">GCE86_10200</name>
</gene>
<dbReference type="CDD" id="cd00093">
    <property type="entry name" value="HTH_XRE"/>
    <property type="match status" value="1"/>
</dbReference>
<dbReference type="Proteomes" id="UP000477779">
    <property type="component" value="Unassembled WGS sequence"/>
</dbReference>
<reference evidence="4 5" key="1">
    <citation type="submission" date="2019-10" db="EMBL/GenBank/DDBJ databases">
        <title>Genome Sequence of Micromonospora terminaliae DSM 101760.</title>
        <authorList>
            <person name="Guo L."/>
        </authorList>
    </citation>
    <scope>NUCLEOTIDE SEQUENCE [LARGE SCALE GENOMIC DNA]</scope>
    <source>
        <strain evidence="4 5">DSM 101760</strain>
    </source>
</reference>
<organism evidence="3 6">
    <name type="scientific">Micromonospora terminaliae</name>
    <dbReference type="NCBI Taxonomy" id="1914461"/>
    <lineage>
        <taxon>Bacteria</taxon>
        <taxon>Bacillati</taxon>
        <taxon>Actinomycetota</taxon>
        <taxon>Actinomycetes</taxon>
        <taxon>Micromonosporales</taxon>
        <taxon>Micromonosporaceae</taxon>
        <taxon>Micromonospora</taxon>
    </lineage>
</organism>
<dbReference type="EMBL" id="JAAHBZ010000003">
    <property type="protein sequence ID" value="NES27855.1"/>
    <property type="molecule type" value="Genomic_DNA"/>
</dbReference>
<dbReference type="AlphaFoldDB" id="A0AAJ2ZDR1"/>
<reference evidence="3 6" key="2">
    <citation type="submission" date="2020-02" db="EMBL/GenBank/DDBJ databases">
        <title>WGS of Micromonospora spp. isolated from hot spring.</title>
        <authorList>
            <person name="Thawai C."/>
        </authorList>
    </citation>
    <scope>NUCLEOTIDE SEQUENCE [LARGE SCALE GENOMIC DNA]</scope>
    <source>
        <strain evidence="3 6">TMS7</strain>
    </source>
</reference>
<feature type="domain" description="HTH cro/C1-type" evidence="2">
    <location>
        <begin position="16"/>
        <end position="70"/>
    </location>
</feature>
<feature type="region of interest" description="Disordered" evidence="1">
    <location>
        <begin position="70"/>
        <end position="101"/>
    </location>
</feature>